<evidence type="ECO:0000256" key="5">
    <source>
        <dbReference type="ARBA" id="ARBA00022989"/>
    </source>
</evidence>
<dbReference type="AlphaFoldDB" id="A0A6G0WQW3"/>
<feature type="chain" id="PRO_5026301785" description="Major facilitator superfamily (MFS) profile domain-containing protein" evidence="8">
    <location>
        <begin position="17"/>
        <end position="125"/>
    </location>
</feature>
<keyword evidence="6 7" id="KW-0472">Membrane</keyword>
<keyword evidence="4 7" id="KW-0812">Transmembrane</keyword>
<dbReference type="EMBL" id="VJMJ01000160">
    <property type="protein sequence ID" value="KAF0729830.1"/>
    <property type="molecule type" value="Genomic_DNA"/>
</dbReference>
<sequence length="125" mass="13994">MCLAACLGYVMATVAADGMVVQYAQREPASIRGRTQTAMCITRDAYSILPMLLVGFCMSDYKYGGDFTWSVEPNGIFWFVVIPCVLAAVAAIFLLVETPDAATISLRRYMNSLWELLEHRLIWQL</sequence>
<dbReference type="PANTHER" id="PTHR31585:SF5">
    <property type="entry name" value="RNA-BINDING S4 DOMAIN-CONTAINING PROTEIN"/>
    <property type="match status" value="1"/>
</dbReference>
<keyword evidence="3" id="KW-0813">Transport</keyword>
<dbReference type="Gene3D" id="1.20.1250.20">
    <property type="entry name" value="MFS general substrate transporter like domains"/>
    <property type="match status" value="1"/>
</dbReference>
<comment type="similarity">
    <text evidence="2">Belongs to the major facilitator superfamily. Folate-biopterin transporter (TC 2.A.71) family.</text>
</comment>
<dbReference type="Proteomes" id="UP000481153">
    <property type="component" value="Unassembled WGS sequence"/>
</dbReference>
<dbReference type="PANTHER" id="PTHR31585">
    <property type="entry name" value="FOLATE-BIOPTERIN TRANSPORTER 1, CHLOROPLASTIC"/>
    <property type="match status" value="1"/>
</dbReference>
<evidence type="ECO:0000313" key="9">
    <source>
        <dbReference type="EMBL" id="KAF0729830.1"/>
    </source>
</evidence>
<dbReference type="InterPro" id="IPR039309">
    <property type="entry name" value="BT1"/>
</dbReference>
<feature type="transmembrane region" description="Helical" evidence="7">
    <location>
        <begin position="76"/>
        <end position="96"/>
    </location>
</feature>
<protein>
    <recommendedName>
        <fullName evidence="11">Major facilitator superfamily (MFS) profile domain-containing protein</fullName>
    </recommendedName>
</protein>
<dbReference type="InterPro" id="IPR036259">
    <property type="entry name" value="MFS_trans_sf"/>
</dbReference>
<evidence type="ECO:0000256" key="1">
    <source>
        <dbReference type="ARBA" id="ARBA00004141"/>
    </source>
</evidence>
<evidence type="ECO:0000256" key="8">
    <source>
        <dbReference type="SAM" id="SignalP"/>
    </source>
</evidence>
<keyword evidence="8" id="KW-0732">Signal</keyword>
<dbReference type="VEuPathDB" id="FungiDB:AeMF1_019936"/>
<feature type="signal peptide" evidence="8">
    <location>
        <begin position="1"/>
        <end position="16"/>
    </location>
</feature>
<keyword evidence="10" id="KW-1185">Reference proteome</keyword>
<evidence type="ECO:0000256" key="2">
    <source>
        <dbReference type="ARBA" id="ARBA00007015"/>
    </source>
</evidence>
<accession>A0A6G0WQW3</accession>
<proteinExistence type="inferred from homology"/>
<gene>
    <name evidence="9" type="ORF">Ae201684_012613</name>
</gene>
<evidence type="ECO:0000256" key="6">
    <source>
        <dbReference type="ARBA" id="ARBA00023136"/>
    </source>
</evidence>
<comment type="subcellular location">
    <subcellularLocation>
        <location evidence="1">Membrane</location>
        <topology evidence="1">Multi-pass membrane protein</topology>
    </subcellularLocation>
</comment>
<dbReference type="GO" id="GO:0016020">
    <property type="term" value="C:membrane"/>
    <property type="evidence" value="ECO:0007669"/>
    <property type="project" value="UniProtKB-SubCell"/>
</dbReference>
<name>A0A6G0WQW3_9STRA</name>
<comment type="caution">
    <text evidence="9">The sequence shown here is derived from an EMBL/GenBank/DDBJ whole genome shotgun (WGS) entry which is preliminary data.</text>
</comment>
<organism evidence="9 10">
    <name type="scientific">Aphanomyces euteiches</name>
    <dbReference type="NCBI Taxonomy" id="100861"/>
    <lineage>
        <taxon>Eukaryota</taxon>
        <taxon>Sar</taxon>
        <taxon>Stramenopiles</taxon>
        <taxon>Oomycota</taxon>
        <taxon>Saprolegniomycetes</taxon>
        <taxon>Saprolegniales</taxon>
        <taxon>Verrucalvaceae</taxon>
        <taxon>Aphanomyces</taxon>
    </lineage>
</organism>
<evidence type="ECO:0000313" key="10">
    <source>
        <dbReference type="Proteomes" id="UP000481153"/>
    </source>
</evidence>
<dbReference type="SUPFAM" id="SSF103473">
    <property type="entry name" value="MFS general substrate transporter"/>
    <property type="match status" value="1"/>
</dbReference>
<evidence type="ECO:0000256" key="3">
    <source>
        <dbReference type="ARBA" id="ARBA00022448"/>
    </source>
</evidence>
<evidence type="ECO:0008006" key="11">
    <source>
        <dbReference type="Google" id="ProtNLM"/>
    </source>
</evidence>
<evidence type="ECO:0000256" key="7">
    <source>
        <dbReference type="SAM" id="Phobius"/>
    </source>
</evidence>
<evidence type="ECO:0000256" key="4">
    <source>
        <dbReference type="ARBA" id="ARBA00022692"/>
    </source>
</evidence>
<reference evidence="9 10" key="1">
    <citation type="submission" date="2019-07" db="EMBL/GenBank/DDBJ databases">
        <title>Genomics analysis of Aphanomyces spp. identifies a new class of oomycete effector associated with host adaptation.</title>
        <authorList>
            <person name="Gaulin E."/>
        </authorList>
    </citation>
    <scope>NUCLEOTIDE SEQUENCE [LARGE SCALE GENOMIC DNA]</scope>
    <source>
        <strain evidence="9 10">ATCC 201684</strain>
    </source>
</reference>
<keyword evidence="5 7" id="KW-1133">Transmembrane helix</keyword>